<evidence type="ECO:0000313" key="1">
    <source>
        <dbReference type="EMBL" id="KAL1519727.1"/>
    </source>
</evidence>
<reference evidence="1 2" key="1">
    <citation type="journal article" date="2024" name="Science">
        <title>Giant polyketide synthase enzymes in the biosynthesis of giant marine polyether toxins.</title>
        <authorList>
            <person name="Fallon T.R."/>
            <person name="Shende V.V."/>
            <person name="Wierzbicki I.H."/>
            <person name="Pendleton A.L."/>
            <person name="Watervoot N.F."/>
            <person name="Auber R.P."/>
            <person name="Gonzalez D.J."/>
            <person name="Wisecaver J.H."/>
            <person name="Moore B.S."/>
        </authorList>
    </citation>
    <scope>NUCLEOTIDE SEQUENCE [LARGE SCALE GENOMIC DNA]</scope>
    <source>
        <strain evidence="1 2">12B1</strain>
    </source>
</reference>
<dbReference type="Pfam" id="PF10014">
    <property type="entry name" value="2OG-Fe_Oxy_2"/>
    <property type="match status" value="1"/>
</dbReference>
<comment type="caution">
    <text evidence="1">The sequence shown here is derived from an EMBL/GenBank/DDBJ whole genome shotgun (WGS) entry which is preliminary data.</text>
</comment>
<name>A0AB34JG41_PRYPA</name>
<organism evidence="1 2">
    <name type="scientific">Prymnesium parvum</name>
    <name type="common">Toxic golden alga</name>
    <dbReference type="NCBI Taxonomy" id="97485"/>
    <lineage>
        <taxon>Eukaryota</taxon>
        <taxon>Haptista</taxon>
        <taxon>Haptophyta</taxon>
        <taxon>Prymnesiophyceae</taxon>
        <taxon>Prymnesiales</taxon>
        <taxon>Prymnesiaceae</taxon>
        <taxon>Prymnesium</taxon>
    </lineage>
</organism>
<dbReference type="InterPro" id="IPR018724">
    <property type="entry name" value="2OG-Fe_dioxygenase"/>
</dbReference>
<dbReference type="GO" id="GO:0051213">
    <property type="term" value="F:dioxygenase activity"/>
    <property type="evidence" value="ECO:0007669"/>
    <property type="project" value="InterPro"/>
</dbReference>
<evidence type="ECO:0008006" key="3">
    <source>
        <dbReference type="Google" id="ProtNLM"/>
    </source>
</evidence>
<proteinExistence type="predicted"/>
<dbReference type="EMBL" id="JBGBPQ010000009">
    <property type="protein sequence ID" value="KAL1519727.1"/>
    <property type="molecule type" value="Genomic_DNA"/>
</dbReference>
<accession>A0AB34JG41</accession>
<keyword evidence="2" id="KW-1185">Reference proteome</keyword>
<dbReference type="Gene3D" id="2.60.120.620">
    <property type="entry name" value="q2cbj1_9rhob like domain"/>
    <property type="match status" value="1"/>
</dbReference>
<evidence type="ECO:0000313" key="2">
    <source>
        <dbReference type="Proteomes" id="UP001515480"/>
    </source>
</evidence>
<sequence length="298" mass="33223">MSCAALANVTFPSIQAQLARDNYALITASDMRTLLSIDHLDVLPFSSLWDEAMPQKDEHGKEVYPYKGTLVSFYDIDVSLAHFDRPRRSKRRDYVDSSGESPLSGRAIEHIDPTTEHNASFFRLHKQWPTAVDDSPITAVLQRLIFEILARPSDLSSKLSESSQPSFEAMMTAFRVTRDNRPGRFERGEPGPEGIHQDSADLTIVMMMSRRNVAPGTGSNRVWSLEQPCGKPSEDDLLSGRLLASSTLVDQFDTLLLMDRYVKHEACAIVPEDGEAGAAVRDVLTFEVRRPQSLSQPA</sequence>
<protein>
    <recommendedName>
        <fullName evidence="3">2OG-Fe dioxygenase family protein</fullName>
    </recommendedName>
</protein>
<dbReference type="AlphaFoldDB" id="A0AB34JG41"/>
<gene>
    <name evidence="1" type="ORF">AB1Y20_023236</name>
</gene>
<dbReference type="Proteomes" id="UP001515480">
    <property type="component" value="Unassembled WGS sequence"/>
</dbReference>